<dbReference type="SUPFAM" id="SSF81891">
    <property type="entry name" value="Poly A polymerase C-terminal region-like"/>
    <property type="match status" value="1"/>
</dbReference>
<evidence type="ECO:0000256" key="3">
    <source>
        <dbReference type="ARBA" id="ARBA00022694"/>
    </source>
</evidence>
<evidence type="ECO:0000256" key="6">
    <source>
        <dbReference type="ARBA" id="ARBA00022741"/>
    </source>
</evidence>
<dbReference type="Gene3D" id="3.30.460.10">
    <property type="entry name" value="Beta Polymerase, domain 2"/>
    <property type="match status" value="1"/>
</dbReference>
<feature type="domain" description="tRNA nucleotidyltransferase/poly(A) polymerase RNA and SrmB- binding" evidence="11">
    <location>
        <begin position="169"/>
        <end position="226"/>
    </location>
</feature>
<dbReference type="STRING" id="1033810.HLPCO_001130"/>
<evidence type="ECO:0000313" key="14">
    <source>
        <dbReference type="Proteomes" id="UP000005707"/>
    </source>
</evidence>
<evidence type="ECO:0000259" key="11">
    <source>
        <dbReference type="Pfam" id="PF12627"/>
    </source>
</evidence>
<comment type="similarity">
    <text evidence="9">Belongs to the tRNA nucleotidyltransferase/poly(A) polymerase family.</text>
</comment>
<gene>
    <name evidence="13" type="ORF">HLPCO_001130</name>
</gene>
<dbReference type="InterPro" id="IPR002646">
    <property type="entry name" value="PolA_pol_head_dom"/>
</dbReference>
<dbReference type="GO" id="GO:0000049">
    <property type="term" value="F:tRNA binding"/>
    <property type="evidence" value="ECO:0007669"/>
    <property type="project" value="TreeGrafter"/>
</dbReference>
<dbReference type="OrthoDB" id="9805698at2"/>
<keyword evidence="7" id="KW-0460">Magnesium</keyword>
<dbReference type="RefSeq" id="WP_008825799.1">
    <property type="nucleotide sequence ID" value="NZ_AFNU02000003.1"/>
</dbReference>
<keyword evidence="6" id="KW-0547">Nucleotide-binding</keyword>
<evidence type="ECO:0000256" key="1">
    <source>
        <dbReference type="ARBA" id="ARBA00001946"/>
    </source>
</evidence>
<dbReference type="GO" id="GO:0046872">
    <property type="term" value="F:metal ion binding"/>
    <property type="evidence" value="ECO:0007669"/>
    <property type="project" value="UniProtKB-KW"/>
</dbReference>
<keyword evidence="2 9" id="KW-0808">Transferase</keyword>
<dbReference type="GO" id="GO:0004810">
    <property type="term" value="F:CCA tRNA nucleotidyltransferase activity"/>
    <property type="evidence" value="ECO:0007669"/>
    <property type="project" value="UniProtKB-EC"/>
</dbReference>
<evidence type="ECO:0000256" key="2">
    <source>
        <dbReference type="ARBA" id="ARBA00022679"/>
    </source>
</evidence>
<name>F7PVN9_9MOLU</name>
<dbReference type="Gene3D" id="1.10.246.80">
    <property type="match status" value="1"/>
</dbReference>
<evidence type="ECO:0000256" key="4">
    <source>
        <dbReference type="ARBA" id="ARBA00022695"/>
    </source>
</evidence>
<dbReference type="Pfam" id="PF13735">
    <property type="entry name" value="tRNA_NucTran2_2"/>
    <property type="match status" value="1"/>
</dbReference>
<keyword evidence="14" id="KW-1185">Reference proteome</keyword>
<dbReference type="PANTHER" id="PTHR46173">
    <property type="entry name" value="CCA TRNA NUCLEOTIDYLTRANSFERASE 1, MITOCHONDRIAL"/>
    <property type="match status" value="1"/>
</dbReference>
<comment type="caution">
    <text evidence="13">The sequence shown here is derived from an EMBL/GenBank/DDBJ whole genome shotgun (WGS) entry which is preliminary data.</text>
</comment>
<dbReference type="EC" id="2.7.7.72" evidence="13"/>
<comment type="cofactor">
    <cofactor evidence="1">
        <name>Mg(2+)</name>
        <dbReference type="ChEBI" id="CHEBI:18420"/>
    </cofactor>
</comment>
<dbReference type="FunCoup" id="F7PVN9">
    <property type="interactions" value="51"/>
</dbReference>
<keyword evidence="8 9" id="KW-0694">RNA-binding</keyword>
<dbReference type="InParanoid" id="F7PVN9"/>
<reference evidence="13 14" key="2">
    <citation type="journal article" date="2013" name="PLoS ONE">
        <title>INDIGO - INtegrated Data Warehouse of MIcrobial GenOmes with Examples from the Red Sea Extremophiles.</title>
        <authorList>
            <person name="Alam I."/>
            <person name="Antunes A."/>
            <person name="Kamau A.A."/>
            <person name="Ba Alawi W."/>
            <person name="Kalkatawi M."/>
            <person name="Stingl U."/>
            <person name="Bajic V.B."/>
        </authorList>
    </citation>
    <scope>NUCLEOTIDE SEQUENCE [LARGE SCALE GENOMIC DNA]</scope>
    <source>
        <strain evidence="13 14">SSD-17B</strain>
    </source>
</reference>
<evidence type="ECO:0000256" key="8">
    <source>
        <dbReference type="ARBA" id="ARBA00022884"/>
    </source>
</evidence>
<keyword evidence="4 13" id="KW-0548">Nucleotidyltransferase</keyword>
<dbReference type="EMBL" id="AFNU02000003">
    <property type="protein sequence ID" value="ERJ12790.1"/>
    <property type="molecule type" value="Genomic_DNA"/>
</dbReference>
<dbReference type="GO" id="GO:0008033">
    <property type="term" value="P:tRNA processing"/>
    <property type="evidence" value="ECO:0007669"/>
    <property type="project" value="UniProtKB-KW"/>
</dbReference>
<evidence type="ECO:0000313" key="13">
    <source>
        <dbReference type="EMBL" id="ERJ12790.1"/>
    </source>
</evidence>
<dbReference type="InterPro" id="IPR032810">
    <property type="entry name" value="CCA-adding_enz_C"/>
</dbReference>
<dbReference type="InterPro" id="IPR043519">
    <property type="entry name" value="NT_sf"/>
</dbReference>
<evidence type="ECO:0000259" key="12">
    <source>
        <dbReference type="Pfam" id="PF13735"/>
    </source>
</evidence>
<sequence length="386" mass="43908">MKKLEIAKEILTRFTNHGYEAYIVGGFVRDRLLGIKSEDIDIATSATPDDVINLFPKHIPTGLKHGTITVIHQNFSYEITTFRKESRYVNNRKPLEVEYIKDFEGDLRRRDFTINALAMTRDETIIDYVNGQKDLHNKVIRAVGDSPDERFKEDALRILRAFRFSSRLGFDIEEATLKGMKNQVHLLKNISQERIFKELNGLLQGKYAKKSLRNMVIAEAHDYIPHIGSGILKMVEYKGNPGNLIELLAISLTTEGFGILDDIKLSNKIKTISKLAAEMYLVGIDVTSPIYLFRNGLDACLVANRLNVILDDSDDLNLKIKATYKELPIKKVCDLAFKGDDIIALYNRKPGGWIGDLIDDISYKVLLGELKNEQVEIKNYLLKKSL</sequence>
<dbReference type="Pfam" id="PF01743">
    <property type="entry name" value="PolyA_pol"/>
    <property type="match status" value="1"/>
</dbReference>
<accession>F7PVN9</accession>
<evidence type="ECO:0000259" key="10">
    <source>
        <dbReference type="Pfam" id="PF01743"/>
    </source>
</evidence>
<dbReference type="NCBIfam" id="NF009814">
    <property type="entry name" value="PRK13299.1"/>
    <property type="match status" value="1"/>
</dbReference>
<dbReference type="GO" id="GO:0000166">
    <property type="term" value="F:nucleotide binding"/>
    <property type="evidence" value="ECO:0007669"/>
    <property type="project" value="UniProtKB-KW"/>
</dbReference>
<proteinExistence type="inferred from homology"/>
<keyword evidence="3" id="KW-0819">tRNA processing</keyword>
<dbReference type="AlphaFoldDB" id="F7PVN9"/>
<dbReference type="Gene3D" id="1.10.3090.10">
    <property type="entry name" value="cca-adding enzyme, domain 2"/>
    <property type="match status" value="1"/>
</dbReference>
<evidence type="ECO:0000256" key="9">
    <source>
        <dbReference type="RuleBase" id="RU003953"/>
    </source>
</evidence>
<dbReference type="eggNOG" id="COG0617">
    <property type="taxonomic scope" value="Bacteria"/>
</dbReference>
<reference evidence="13 14" key="1">
    <citation type="journal article" date="2011" name="J. Bacteriol.">
        <title>Genome sequence of Haloplasma contractile, an unusual contractile bacterium from a deep-sea anoxic brine lake.</title>
        <authorList>
            <person name="Antunes A."/>
            <person name="Alam I."/>
            <person name="El Dorry H."/>
            <person name="Siam R."/>
            <person name="Robertson A."/>
            <person name="Bajic V.B."/>
            <person name="Stingl U."/>
        </authorList>
    </citation>
    <scope>NUCLEOTIDE SEQUENCE [LARGE SCALE GENOMIC DNA]</scope>
    <source>
        <strain evidence="13 14">SSD-17B</strain>
    </source>
</reference>
<evidence type="ECO:0000256" key="5">
    <source>
        <dbReference type="ARBA" id="ARBA00022723"/>
    </source>
</evidence>
<dbReference type="PANTHER" id="PTHR46173:SF1">
    <property type="entry name" value="CCA TRNA NUCLEOTIDYLTRANSFERASE 1, MITOCHONDRIAL"/>
    <property type="match status" value="1"/>
</dbReference>
<dbReference type="Pfam" id="PF12627">
    <property type="entry name" value="PolyA_pol_RNAbd"/>
    <property type="match status" value="1"/>
</dbReference>
<feature type="domain" description="Poly A polymerase head" evidence="10">
    <location>
        <begin position="21"/>
        <end position="141"/>
    </location>
</feature>
<evidence type="ECO:0000256" key="7">
    <source>
        <dbReference type="ARBA" id="ARBA00022842"/>
    </source>
</evidence>
<organism evidence="13 14">
    <name type="scientific">Haloplasma contractile SSD-17B</name>
    <dbReference type="NCBI Taxonomy" id="1033810"/>
    <lineage>
        <taxon>Bacteria</taxon>
        <taxon>Bacillati</taxon>
        <taxon>Mycoplasmatota</taxon>
        <taxon>Mollicutes</taxon>
        <taxon>Haloplasmatales</taxon>
        <taxon>Haloplasmataceae</taxon>
        <taxon>Haloplasma</taxon>
    </lineage>
</organism>
<feature type="domain" description="CCA-adding enzyme C-terminal" evidence="12">
    <location>
        <begin position="259"/>
        <end position="377"/>
    </location>
</feature>
<dbReference type="CDD" id="cd05398">
    <property type="entry name" value="NT_ClassII-CCAase"/>
    <property type="match status" value="1"/>
</dbReference>
<dbReference type="SUPFAM" id="SSF81301">
    <property type="entry name" value="Nucleotidyltransferase"/>
    <property type="match status" value="1"/>
</dbReference>
<dbReference type="InterPro" id="IPR050264">
    <property type="entry name" value="Bact_CCA-adding_enz_type3_sf"/>
</dbReference>
<dbReference type="Proteomes" id="UP000005707">
    <property type="component" value="Unassembled WGS sequence"/>
</dbReference>
<protein>
    <submittedName>
        <fullName evidence="13">tRNA nucleotidyltransferase CCA-adding enzyme protein</fullName>
        <ecNumber evidence="13">2.7.7.72</ecNumber>
    </submittedName>
</protein>
<keyword evidence="5" id="KW-0479">Metal-binding</keyword>
<dbReference type="InterPro" id="IPR032828">
    <property type="entry name" value="PolyA_RNA-bd"/>
</dbReference>